<comment type="caution">
    <text evidence="1">The sequence shown here is derived from an EMBL/GenBank/DDBJ whole genome shotgun (WGS) entry which is preliminary data.</text>
</comment>
<organism evidence="1 2">
    <name type="scientific">Pseudomonas fluorescens</name>
    <dbReference type="NCBI Taxonomy" id="294"/>
    <lineage>
        <taxon>Bacteria</taxon>
        <taxon>Pseudomonadati</taxon>
        <taxon>Pseudomonadota</taxon>
        <taxon>Gammaproteobacteria</taxon>
        <taxon>Pseudomonadales</taxon>
        <taxon>Pseudomonadaceae</taxon>
        <taxon>Pseudomonas</taxon>
    </lineage>
</organism>
<sequence>MLPSPVSWAKLPSLAPWLSARIALALNEPKLMAEILNTDAEYGCVHCGPPTITRKLLGSLSGAGRMEWPINSKPDWYTSIRVPKGLSAVSFLAREYTSERWAREKGRASLSDSSRYWRISGRMVSTR</sequence>
<evidence type="ECO:0000313" key="1">
    <source>
        <dbReference type="EMBL" id="KWV89467.1"/>
    </source>
</evidence>
<evidence type="ECO:0000313" key="2">
    <source>
        <dbReference type="Proteomes" id="UP000061348"/>
    </source>
</evidence>
<protein>
    <submittedName>
        <fullName evidence="1">Uncharacterized protein</fullName>
    </submittedName>
</protein>
<dbReference type="AlphaFoldDB" id="A0A109LKA4"/>
<proteinExistence type="predicted"/>
<dbReference type="Proteomes" id="UP000061348">
    <property type="component" value="Unassembled WGS sequence"/>
</dbReference>
<reference evidence="1 2" key="1">
    <citation type="submission" date="2015-05" db="EMBL/GenBank/DDBJ databases">
        <title>A genomic and transcriptomic approach to investigate the blue pigment phenotype in Pseudomonas fluorescens.</title>
        <authorList>
            <person name="Andreani N.A."/>
            <person name="Cardazzo B."/>
        </authorList>
    </citation>
    <scope>NUCLEOTIDE SEQUENCE [LARGE SCALE GENOMIC DNA]</scope>
    <source>
        <strain evidence="1 2">Ps_22</strain>
    </source>
</reference>
<accession>A0A109LKA4</accession>
<dbReference type="EMBL" id="LCYA01000046">
    <property type="protein sequence ID" value="KWV89467.1"/>
    <property type="molecule type" value="Genomic_DNA"/>
</dbReference>
<gene>
    <name evidence="1" type="ORF">PFLmoz3_00889</name>
</gene>
<name>A0A109LKA4_PSEFL</name>